<dbReference type="PANTHER" id="PTHR23043:SF17">
    <property type="entry name" value="PROTEIN SIMILAR"/>
    <property type="match status" value="1"/>
</dbReference>
<accession>A0AAF3EEQ2</accession>
<reference evidence="8" key="1">
    <citation type="submission" date="2024-02" db="UniProtKB">
        <authorList>
            <consortium name="WormBaseParasite"/>
        </authorList>
    </citation>
    <scope>IDENTIFICATION</scope>
</reference>
<evidence type="ECO:0000259" key="6">
    <source>
        <dbReference type="PROSITE" id="PS50112"/>
    </source>
</evidence>
<keyword evidence="3" id="KW-0805">Transcription regulation</keyword>
<feature type="domain" description="PAS" evidence="6">
    <location>
        <begin position="219"/>
        <end position="266"/>
    </location>
</feature>
<dbReference type="CDD" id="cd00130">
    <property type="entry name" value="PAS"/>
    <property type="match status" value="2"/>
</dbReference>
<dbReference type="PANTHER" id="PTHR23043">
    <property type="entry name" value="HYPOXIA-INDUCIBLE FACTOR 1 ALPHA"/>
    <property type="match status" value="1"/>
</dbReference>
<dbReference type="AlphaFoldDB" id="A0AAF3EEQ2"/>
<dbReference type="GO" id="GO:0000981">
    <property type="term" value="F:DNA-binding transcription factor activity, RNA polymerase II-specific"/>
    <property type="evidence" value="ECO:0007669"/>
    <property type="project" value="TreeGrafter"/>
</dbReference>
<keyword evidence="4" id="KW-0804">Transcription</keyword>
<dbReference type="InterPro" id="IPR013767">
    <property type="entry name" value="PAS_fold"/>
</dbReference>
<evidence type="ECO:0000313" key="7">
    <source>
        <dbReference type="Proteomes" id="UP000887575"/>
    </source>
</evidence>
<evidence type="ECO:0000256" key="5">
    <source>
        <dbReference type="ARBA" id="ARBA00023242"/>
    </source>
</evidence>
<comment type="subcellular location">
    <subcellularLocation>
        <location evidence="1">Nucleus</location>
    </subcellularLocation>
</comment>
<feature type="domain" description="PAS" evidence="6">
    <location>
        <begin position="69"/>
        <end position="117"/>
    </location>
</feature>
<dbReference type="Proteomes" id="UP000887575">
    <property type="component" value="Unassembled WGS sequence"/>
</dbReference>
<dbReference type="PROSITE" id="PS50112">
    <property type="entry name" value="PAS"/>
    <property type="match status" value="2"/>
</dbReference>
<dbReference type="SMART" id="SM00091">
    <property type="entry name" value="PAS"/>
    <property type="match status" value="2"/>
</dbReference>
<organism evidence="7 8">
    <name type="scientific">Mesorhabditis belari</name>
    <dbReference type="NCBI Taxonomy" id="2138241"/>
    <lineage>
        <taxon>Eukaryota</taxon>
        <taxon>Metazoa</taxon>
        <taxon>Ecdysozoa</taxon>
        <taxon>Nematoda</taxon>
        <taxon>Chromadorea</taxon>
        <taxon>Rhabditida</taxon>
        <taxon>Rhabditina</taxon>
        <taxon>Rhabditomorpha</taxon>
        <taxon>Rhabditoidea</taxon>
        <taxon>Rhabditidae</taxon>
        <taxon>Mesorhabditinae</taxon>
        <taxon>Mesorhabditis</taxon>
    </lineage>
</organism>
<keyword evidence="5" id="KW-0539">Nucleus</keyword>
<proteinExistence type="predicted"/>
<dbReference type="GO" id="GO:0010557">
    <property type="term" value="P:positive regulation of macromolecule biosynthetic process"/>
    <property type="evidence" value="ECO:0007669"/>
    <property type="project" value="UniProtKB-ARBA"/>
</dbReference>
<dbReference type="SUPFAM" id="SSF55785">
    <property type="entry name" value="PYP-like sensor domain (PAS domain)"/>
    <property type="match status" value="2"/>
</dbReference>
<dbReference type="Pfam" id="PF14598">
    <property type="entry name" value="PAS_11"/>
    <property type="match status" value="1"/>
</dbReference>
<dbReference type="InterPro" id="IPR035965">
    <property type="entry name" value="PAS-like_dom_sf"/>
</dbReference>
<dbReference type="WBParaSite" id="MBELARI_LOCUS12429">
    <property type="protein sequence ID" value="MBELARI_LOCUS12429"/>
    <property type="gene ID" value="MBELARI_LOCUS12429"/>
</dbReference>
<dbReference type="Pfam" id="PF00989">
    <property type="entry name" value="PAS"/>
    <property type="match status" value="1"/>
</dbReference>
<sequence length="370" mass="42147">MAETRSQLLKSIDELRPLLPVSDAILEQHDRTTILRLTCAYLNLLKFKSTHMPMPNPYESYPTDFETMMLQSLEGFCVILDAQFRILYTTEGVSTHLGFSQHQMLGQFLHEFLHPDDFHYLQQSSTHPGDFPLSATPVIIEAAQIFTLRMNAKLPKRNAGFSQHGYKTAICTGFFRDFHWAGCSQKDVLMINFQLIDKSGTDVLLGREMFFIRCTPELRIIFIEGRAGILLGYNPANLLNKTMYEMVIPDDVECIVRAHMRLIRLHEYQSVTVMVRLLKQGGDLIYVTLHLCKIPALNSDAISPYSIGLIVTVFGTERCQIQSFLQDCPAYTLTSTGEQSIGYYSNVYYRGKQCGQKDDAPMPKKKKKMG</sequence>
<evidence type="ECO:0000256" key="4">
    <source>
        <dbReference type="ARBA" id="ARBA00023163"/>
    </source>
</evidence>
<evidence type="ECO:0000313" key="8">
    <source>
        <dbReference type="WBParaSite" id="MBELARI_LOCUS12429"/>
    </source>
</evidence>
<protein>
    <submittedName>
        <fullName evidence="8">PAS domain-containing protein</fullName>
    </submittedName>
</protein>
<dbReference type="GO" id="GO:0005634">
    <property type="term" value="C:nucleus"/>
    <property type="evidence" value="ECO:0007669"/>
    <property type="project" value="UniProtKB-SubCell"/>
</dbReference>
<dbReference type="Gene3D" id="3.30.450.20">
    <property type="entry name" value="PAS domain"/>
    <property type="match status" value="2"/>
</dbReference>
<keyword evidence="7" id="KW-1185">Reference proteome</keyword>
<name>A0AAF3EEQ2_9BILA</name>
<evidence type="ECO:0000256" key="2">
    <source>
        <dbReference type="ARBA" id="ARBA00022737"/>
    </source>
</evidence>
<evidence type="ECO:0000256" key="3">
    <source>
        <dbReference type="ARBA" id="ARBA00023015"/>
    </source>
</evidence>
<keyword evidence="2" id="KW-0677">Repeat</keyword>
<dbReference type="GO" id="GO:0000977">
    <property type="term" value="F:RNA polymerase II transcription regulatory region sequence-specific DNA binding"/>
    <property type="evidence" value="ECO:0007669"/>
    <property type="project" value="TreeGrafter"/>
</dbReference>
<evidence type="ECO:0000256" key="1">
    <source>
        <dbReference type="ARBA" id="ARBA00004123"/>
    </source>
</evidence>
<dbReference type="InterPro" id="IPR000014">
    <property type="entry name" value="PAS"/>
</dbReference>